<evidence type="ECO:0000313" key="6">
    <source>
        <dbReference type="EMBL" id="CAH3178470.1"/>
    </source>
</evidence>
<feature type="compositionally biased region" description="Basic and acidic residues" evidence="4">
    <location>
        <begin position="11"/>
        <end position="22"/>
    </location>
</feature>
<dbReference type="Proteomes" id="UP001159405">
    <property type="component" value="Unassembled WGS sequence"/>
</dbReference>
<organism evidence="6 7">
    <name type="scientific">Porites lobata</name>
    <dbReference type="NCBI Taxonomy" id="104759"/>
    <lineage>
        <taxon>Eukaryota</taxon>
        <taxon>Metazoa</taxon>
        <taxon>Cnidaria</taxon>
        <taxon>Anthozoa</taxon>
        <taxon>Hexacorallia</taxon>
        <taxon>Scleractinia</taxon>
        <taxon>Fungiina</taxon>
        <taxon>Poritidae</taxon>
        <taxon>Porites</taxon>
    </lineage>
</organism>
<dbReference type="PRINTS" id="PR00454">
    <property type="entry name" value="ETSDOMAIN"/>
</dbReference>
<evidence type="ECO:0000256" key="3">
    <source>
        <dbReference type="RuleBase" id="RU004019"/>
    </source>
</evidence>
<evidence type="ECO:0000313" key="7">
    <source>
        <dbReference type="Proteomes" id="UP001159405"/>
    </source>
</evidence>
<sequence length="139" mass="15963">MPKTGPFTKANEFKVDRQHMEASDGPTGQGSDSSPVTHYKNIVHLWEFLLELLADDSCRSIITWSNENRMEFKIKVPDEVAKRWGQFKRTRTMTYDKLSRALRFYYSKGIIQKVSSIEPSIATTPNDMPSKVNNFGVED</sequence>
<dbReference type="EMBL" id="CALNXK010000240">
    <property type="protein sequence ID" value="CAH3178470.1"/>
    <property type="molecule type" value="Genomic_DNA"/>
</dbReference>
<protein>
    <recommendedName>
        <fullName evidence="5">ETS domain-containing protein</fullName>
    </recommendedName>
</protein>
<evidence type="ECO:0000256" key="4">
    <source>
        <dbReference type="SAM" id="MobiDB-lite"/>
    </source>
</evidence>
<evidence type="ECO:0000256" key="2">
    <source>
        <dbReference type="ARBA" id="ARBA00023125"/>
    </source>
</evidence>
<dbReference type="PANTHER" id="PTHR11849">
    <property type="entry name" value="ETS"/>
    <property type="match status" value="1"/>
</dbReference>
<comment type="caution">
    <text evidence="6">The sequence shown here is derived from an EMBL/GenBank/DDBJ whole genome shotgun (WGS) entry which is preliminary data.</text>
</comment>
<dbReference type="Pfam" id="PF00178">
    <property type="entry name" value="Ets"/>
    <property type="match status" value="1"/>
</dbReference>
<evidence type="ECO:0000256" key="1">
    <source>
        <dbReference type="ARBA" id="ARBA00005562"/>
    </source>
</evidence>
<dbReference type="InterPro" id="IPR046328">
    <property type="entry name" value="ETS_fam"/>
</dbReference>
<dbReference type="InterPro" id="IPR000418">
    <property type="entry name" value="Ets_dom"/>
</dbReference>
<feature type="non-terminal residue" evidence="6">
    <location>
        <position position="139"/>
    </location>
</feature>
<dbReference type="SMART" id="SM00413">
    <property type="entry name" value="ETS"/>
    <property type="match status" value="1"/>
</dbReference>
<gene>
    <name evidence="6" type="ORF">PLOB_00020387</name>
</gene>
<dbReference type="SUPFAM" id="SSF46785">
    <property type="entry name" value="Winged helix' DNA-binding domain"/>
    <property type="match status" value="1"/>
</dbReference>
<proteinExistence type="inferred from homology"/>
<dbReference type="InterPro" id="IPR036390">
    <property type="entry name" value="WH_DNA-bd_sf"/>
</dbReference>
<reference evidence="6 7" key="1">
    <citation type="submission" date="2022-05" db="EMBL/GenBank/DDBJ databases">
        <authorList>
            <consortium name="Genoscope - CEA"/>
            <person name="William W."/>
        </authorList>
    </citation>
    <scope>NUCLEOTIDE SEQUENCE [LARGE SCALE GENOMIC DNA]</scope>
</reference>
<name>A0ABN8RKW8_9CNID</name>
<comment type="similarity">
    <text evidence="1 3">Belongs to the ETS family.</text>
</comment>
<evidence type="ECO:0000259" key="5">
    <source>
        <dbReference type="PROSITE" id="PS50061"/>
    </source>
</evidence>
<keyword evidence="3" id="KW-0539">Nucleus</keyword>
<dbReference type="InterPro" id="IPR036388">
    <property type="entry name" value="WH-like_DNA-bd_sf"/>
</dbReference>
<feature type="domain" description="ETS" evidence="5">
    <location>
        <begin position="43"/>
        <end position="124"/>
    </location>
</feature>
<dbReference type="PROSITE" id="PS50061">
    <property type="entry name" value="ETS_DOMAIN_3"/>
    <property type="match status" value="1"/>
</dbReference>
<keyword evidence="7" id="KW-1185">Reference proteome</keyword>
<feature type="region of interest" description="Disordered" evidence="4">
    <location>
        <begin position="1"/>
        <end position="35"/>
    </location>
</feature>
<comment type="subcellular location">
    <subcellularLocation>
        <location evidence="3">Nucleus</location>
    </subcellularLocation>
</comment>
<dbReference type="PROSITE" id="PS00345">
    <property type="entry name" value="ETS_DOMAIN_1"/>
    <property type="match status" value="1"/>
</dbReference>
<keyword evidence="2 3" id="KW-0238">DNA-binding</keyword>
<dbReference type="Gene3D" id="1.10.10.10">
    <property type="entry name" value="Winged helix-like DNA-binding domain superfamily/Winged helix DNA-binding domain"/>
    <property type="match status" value="1"/>
</dbReference>
<accession>A0ABN8RKW8</accession>